<organism evidence="11 12">
    <name type="scientific">Opisthorchis felineus</name>
    <dbReference type="NCBI Taxonomy" id="147828"/>
    <lineage>
        <taxon>Eukaryota</taxon>
        <taxon>Metazoa</taxon>
        <taxon>Spiralia</taxon>
        <taxon>Lophotrochozoa</taxon>
        <taxon>Platyhelminthes</taxon>
        <taxon>Trematoda</taxon>
        <taxon>Digenea</taxon>
        <taxon>Opisthorchiida</taxon>
        <taxon>Opisthorchiata</taxon>
        <taxon>Opisthorchiidae</taxon>
        <taxon>Opisthorchis</taxon>
    </lineage>
</organism>
<evidence type="ECO:0000256" key="8">
    <source>
        <dbReference type="ARBA" id="ARBA00022842"/>
    </source>
</evidence>
<comment type="similarity">
    <text evidence="3">Belongs to the PPase family.</text>
</comment>
<dbReference type="GO" id="GO:0004427">
    <property type="term" value="F:inorganic diphosphate phosphatase activity"/>
    <property type="evidence" value="ECO:0007669"/>
    <property type="project" value="UniProtKB-EC"/>
</dbReference>
<keyword evidence="8" id="KW-0460">Magnesium</keyword>
<dbReference type="GO" id="GO:0005737">
    <property type="term" value="C:cytoplasm"/>
    <property type="evidence" value="ECO:0007669"/>
    <property type="project" value="UniProtKB-SubCell"/>
</dbReference>
<dbReference type="Gene3D" id="3.90.80.10">
    <property type="entry name" value="Inorganic pyrophosphatase"/>
    <property type="match status" value="1"/>
</dbReference>
<evidence type="ECO:0000256" key="9">
    <source>
        <dbReference type="ARBA" id="ARBA00032535"/>
    </source>
</evidence>
<evidence type="ECO:0000313" key="12">
    <source>
        <dbReference type="Proteomes" id="UP000308267"/>
    </source>
</evidence>
<keyword evidence="12" id="KW-1185">Reference proteome</keyword>
<dbReference type="EMBL" id="SJOL01009803">
    <property type="protein sequence ID" value="TGZ55639.1"/>
    <property type="molecule type" value="Genomic_DNA"/>
</dbReference>
<evidence type="ECO:0000256" key="10">
    <source>
        <dbReference type="ARBA" id="ARBA00040300"/>
    </source>
</evidence>
<evidence type="ECO:0000256" key="2">
    <source>
        <dbReference type="ARBA" id="ARBA00004496"/>
    </source>
</evidence>
<dbReference type="SUPFAM" id="SSF50324">
    <property type="entry name" value="Inorganic pyrophosphatase"/>
    <property type="match status" value="1"/>
</dbReference>
<dbReference type="GO" id="GO:0000287">
    <property type="term" value="F:magnesium ion binding"/>
    <property type="evidence" value="ECO:0007669"/>
    <property type="project" value="InterPro"/>
</dbReference>
<gene>
    <name evidence="11" type="ORF">CRM22_010330</name>
</gene>
<evidence type="ECO:0000256" key="6">
    <source>
        <dbReference type="ARBA" id="ARBA00022723"/>
    </source>
</evidence>
<keyword evidence="5" id="KW-0963">Cytoplasm</keyword>
<dbReference type="Proteomes" id="UP000308267">
    <property type="component" value="Unassembled WGS sequence"/>
</dbReference>
<reference evidence="11 12" key="1">
    <citation type="journal article" date="2019" name="BMC Genomics">
        <title>New insights from Opisthorchis felineus genome: update on genomics of the epidemiologically important liver flukes.</title>
        <authorList>
            <person name="Ershov N.I."/>
            <person name="Mordvinov V.A."/>
            <person name="Prokhortchouk E.B."/>
            <person name="Pakharukova M.Y."/>
            <person name="Gunbin K.V."/>
            <person name="Ustyantsev K."/>
            <person name="Genaev M.A."/>
            <person name="Blinov A.G."/>
            <person name="Mazur A."/>
            <person name="Boulygina E."/>
            <person name="Tsygankova S."/>
            <person name="Khrameeva E."/>
            <person name="Chekanov N."/>
            <person name="Fan G."/>
            <person name="Xiao A."/>
            <person name="Zhang H."/>
            <person name="Xu X."/>
            <person name="Yang H."/>
            <person name="Solovyev V."/>
            <person name="Lee S.M."/>
            <person name="Liu X."/>
            <person name="Afonnikov D.A."/>
            <person name="Skryabin K.G."/>
        </authorList>
    </citation>
    <scope>NUCLEOTIDE SEQUENCE [LARGE SCALE GENOMIC DNA]</scope>
    <source>
        <strain evidence="11">AK-0245</strain>
        <tissue evidence="11">Whole organism</tissue>
    </source>
</reference>
<comment type="cofactor">
    <cofactor evidence="1">
        <name>Mg(2+)</name>
        <dbReference type="ChEBI" id="CHEBI:18420"/>
    </cofactor>
</comment>
<dbReference type="GO" id="GO:0006796">
    <property type="term" value="P:phosphate-containing compound metabolic process"/>
    <property type="evidence" value="ECO:0007669"/>
    <property type="project" value="InterPro"/>
</dbReference>
<dbReference type="AlphaFoldDB" id="A0A4S2L4Z9"/>
<evidence type="ECO:0000256" key="3">
    <source>
        <dbReference type="ARBA" id="ARBA00006220"/>
    </source>
</evidence>
<dbReference type="FunFam" id="3.90.80.10:FF:000004">
    <property type="entry name" value="Inorganic pyrophosphatase"/>
    <property type="match status" value="1"/>
</dbReference>
<dbReference type="OrthoDB" id="1608002at2759"/>
<evidence type="ECO:0000256" key="7">
    <source>
        <dbReference type="ARBA" id="ARBA00022801"/>
    </source>
</evidence>
<dbReference type="Pfam" id="PF00719">
    <property type="entry name" value="Pyrophosphatase"/>
    <property type="match status" value="1"/>
</dbReference>
<evidence type="ECO:0000256" key="4">
    <source>
        <dbReference type="ARBA" id="ARBA00012146"/>
    </source>
</evidence>
<protein>
    <recommendedName>
        <fullName evidence="10">Inorganic pyrophosphatase</fullName>
        <ecNumber evidence="4">3.6.1.1</ecNumber>
    </recommendedName>
    <alternativeName>
        <fullName evidence="9">Pyrophosphate phospho-hydrolase</fullName>
    </alternativeName>
</protein>
<dbReference type="PANTHER" id="PTHR10286">
    <property type="entry name" value="INORGANIC PYROPHOSPHATASE"/>
    <property type="match status" value="1"/>
</dbReference>
<name>A0A4S2L4Z9_OPIFE</name>
<accession>A0A4S2L4Z9</accession>
<dbReference type="InterPro" id="IPR036649">
    <property type="entry name" value="Pyrophosphatase_sf"/>
</dbReference>
<evidence type="ECO:0000256" key="5">
    <source>
        <dbReference type="ARBA" id="ARBA00022490"/>
    </source>
</evidence>
<comment type="subcellular location">
    <subcellularLocation>
        <location evidence="2">Cytoplasm</location>
    </subcellularLocation>
</comment>
<dbReference type="InterPro" id="IPR008162">
    <property type="entry name" value="Pyrophosphatase"/>
</dbReference>
<proteinExistence type="inferred from homology"/>
<evidence type="ECO:0000256" key="1">
    <source>
        <dbReference type="ARBA" id="ARBA00001946"/>
    </source>
</evidence>
<dbReference type="PROSITE" id="PS00387">
    <property type="entry name" value="PPASE"/>
    <property type="match status" value="1"/>
</dbReference>
<sequence>MPPRLLFSPRGVHRCFTMSVYSVCERGSSNTNGYRMFIKSTSGPISPFHDIPLHLDKQKNIFNMLVEIPRWTNAKMEICKEELMNPIKQDVKNGKLRFVNNIFPHKGYIWNYGALPQTWEDPNHQDPNTNAKGDNDPIDVCEIGSKILSRGSVIPVKVLGILAMIDEGETDWKVIAIHTDDPLADKLNDIDDVDKHMPGLLKATRDWFRYYKVPTGKPENTFAFNGDFKNKAFALDVIQQTHEQWKSLISGKSDGKKIACCNVLIEESPFIVSSEDFAAELLKCPNFTEGKPTCDPALDEWHFCNKDA</sequence>
<evidence type="ECO:0000313" key="11">
    <source>
        <dbReference type="EMBL" id="TGZ55639.1"/>
    </source>
</evidence>
<dbReference type="CDD" id="cd00412">
    <property type="entry name" value="pyrophosphatase"/>
    <property type="match status" value="1"/>
</dbReference>
<keyword evidence="6" id="KW-0479">Metal-binding</keyword>
<comment type="caution">
    <text evidence="11">The sequence shown here is derived from an EMBL/GenBank/DDBJ whole genome shotgun (WGS) entry which is preliminary data.</text>
</comment>
<dbReference type="EC" id="3.6.1.1" evidence="4"/>
<dbReference type="STRING" id="147828.A0A4S2L4Z9"/>
<keyword evidence="7" id="KW-0378">Hydrolase</keyword>